<dbReference type="SUPFAM" id="SSF50022">
    <property type="entry name" value="ISP domain"/>
    <property type="match status" value="1"/>
</dbReference>
<dbReference type="Pfam" id="PF00355">
    <property type="entry name" value="Rieske"/>
    <property type="match status" value="1"/>
</dbReference>
<evidence type="ECO:0000259" key="5">
    <source>
        <dbReference type="PROSITE" id="PS51296"/>
    </source>
</evidence>
<dbReference type="InterPro" id="IPR036922">
    <property type="entry name" value="Rieske_2Fe-2S_sf"/>
</dbReference>
<dbReference type="GO" id="GO:0046872">
    <property type="term" value="F:metal ion binding"/>
    <property type="evidence" value="ECO:0007669"/>
    <property type="project" value="UniProtKB-KW"/>
</dbReference>
<evidence type="ECO:0000313" key="7">
    <source>
        <dbReference type="Proteomes" id="UP000011723"/>
    </source>
</evidence>
<accession>M1NQW8</accession>
<dbReference type="HOGENOM" id="CLU_055690_5_2_11"/>
<protein>
    <submittedName>
        <fullName evidence="6">Ferredoxin subunit of phenylpropionate dioxygenase</fullName>
    </submittedName>
</protein>
<evidence type="ECO:0000256" key="1">
    <source>
        <dbReference type="ARBA" id="ARBA00022714"/>
    </source>
</evidence>
<keyword evidence="3" id="KW-0408">Iron</keyword>
<dbReference type="PANTHER" id="PTHR21496">
    <property type="entry name" value="FERREDOXIN-RELATED"/>
    <property type="match status" value="1"/>
</dbReference>
<keyword evidence="6" id="KW-0223">Dioxygenase</keyword>
<evidence type="ECO:0000256" key="3">
    <source>
        <dbReference type="ARBA" id="ARBA00023004"/>
    </source>
</evidence>
<proteinExistence type="predicted"/>
<keyword evidence="6" id="KW-0560">Oxidoreductase</keyword>
<feature type="domain" description="Rieske" evidence="5">
    <location>
        <begin position="6"/>
        <end position="105"/>
    </location>
</feature>
<dbReference type="AlphaFoldDB" id="M1NQW8"/>
<dbReference type="eggNOG" id="COG2146">
    <property type="taxonomic scope" value="Bacteria"/>
</dbReference>
<evidence type="ECO:0000256" key="2">
    <source>
        <dbReference type="ARBA" id="ARBA00022723"/>
    </source>
</evidence>
<keyword evidence="4" id="KW-0411">Iron-sulfur</keyword>
<dbReference type="GO" id="GO:0051213">
    <property type="term" value="F:dioxygenase activity"/>
    <property type="evidence" value="ECO:0007669"/>
    <property type="project" value="UniProtKB-KW"/>
</dbReference>
<dbReference type="EMBL" id="CP003697">
    <property type="protein sequence ID" value="AGF73773.1"/>
    <property type="molecule type" value="Genomic_DNA"/>
</dbReference>
<gene>
    <name evidence="6" type="ORF">A605_13885</name>
</gene>
<reference evidence="6 7" key="1">
    <citation type="journal article" date="2012" name="Stand. Genomic Sci.">
        <title>Genome sequence of the halotolerant bacterium Corynebacterium halotolerans type strain YIM 70093(T) (= DSM 44683(T)).</title>
        <authorList>
            <person name="Ruckert C."/>
            <person name="Albersmeier A."/>
            <person name="Al-Dilaimi A."/>
            <person name="Niehaus K."/>
            <person name="Szczepanowski R."/>
            <person name="Kalinowski J."/>
        </authorList>
    </citation>
    <scope>NUCLEOTIDE SEQUENCE [LARGE SCALE GENOMIC DNA]</scope>
    <source>
        <strain evidence="6">YIM 70093</strain>
    </source>
</reference>
<dbReference type="GO" id="GO:0004497">
    <property type="term" value="F:monooxygenase activity"/>
    <property type="evidence" value="ECO:0007669"/>
    <property type="project" value="UniProtKB-ARBA"/>
</dbReference>
<evidence type="ECO:0000256" key="4">
    <source>
        <dbReference type="ARBA" id="ARBA00023014"/>
    </source>
</evidence>
<dbReference type="KEGG" id="chn:A605_13885"/>
<dbReference type="GO" id="GO:0016705">
    <property type="term" value="F:oxidoreductase activity, acting on paired donors, with incorporation or reduction of molecular oxygen"/>
    <property type="evidence" value="ECO:0007669"/>
    <property type="project" value="UniProtKB-ARBA"/>
</dbReference>
<organism evidence="6 7">
    <name type="scientific">Corynebacterium halotolerans YIM 70093 = DSM 44683</name>
    <dbReference type="NCBI Taxonomy" id="1121362"/>
    <lineage>
        <taxon>Bacteria</taxon>
        <taxon>Bacillati</taxon>
        <taxon>Actinomycetota</taxon>
        <taxon>Actinomycetes</taxon>
        <taxon>Mycobacteriales</taxon>
        <taxon>Corynebacteriaceae</taxon>
        <taxon>Corynebacterium</taxon>
    </lineage>
</organism>
<dbReference type="RefSeq" id="WP_015402187.1">
    <property type="nucleotide sequence ID" value="NC_020302.1"/>
</dbReference>
<dbReference type="InterPro" id="IPR017941">
    <property type="entry name" value="Rieske_2Fe-2S"/>
</dbReference>
<dbReference type="STRING" id="1121362.A605_13885"/>
<dbReference type="OrthoDB" id="147178at2"/>
<sequence length="111" mass="11589">MIEHPVKVARVGEIAPGKGVAVPPEVSGHPTPIALFHTEDGFRAVDDTCTHLGASLAKGGAVGGEVACWLHNGKFCLDTGEATLYPARASLTTFPVEVRGDEVWLLPTTGD</sequence>
<dbReference type="PROSITE" id="PS51296">
    <property type="entry name" value="RIESKE"/>
    <property type="match status" value="1"/>
</dbReference>
<keyword evidence="7" id="KW-1185">Reference proteome</keyword>
<dbReference type="GO" id="GO:0051537">
    <property type="term" value="F:2 iron, 2 sulfur cluster binding"/>
    <property type="evidence" value="ECO:0007669"/>
    <property type="project" value="UniProtKB-KW"/>
</dbReference>
<dbReference type="PATRIC" id="fig|1121362.3.peg.2822"/>
<keyword evidence="1" id="KW-0001">2Fe-2S</keyword>
<dbReference type="Gene3D" id="2.102.10.10">
    <property type="entry name" value="Rieske [2Fe-2S] iron-sulphur domain"/>
    <property type="match status" value="1"/>
</dbReference>
<dbReference type="CDD" id="cd03528">
    <property type="entry name" value="Rieske_RO_ferredoxin"/>
    <property type="match status" value="1"/>
</dbReference>
<keyword evidence="2" id="KW-0479">Metal-binding</keyword>
<dbReference type="Proteomes" id="UP000011723">
    <property type="component" value="Chromosome"/>
</dbReference>
<evidence type="ECO:0000313" key="6">
    <source>
        <dbReference type="EMBL" id="AGF73773.1"/>
    </source>
</evidence>
<dbReference type="PANTHER" id="PTHR21496:SF23">
    <property type="entry name" value="3-PHENYLPROPIONATE_CINNAMIC ACID DIOXYGENASE FERREDOXIN SUBUNIT"/>
    <property type="match status" value="1"/>
</dbReference>
<name>M1NQW8_9CORY</name>